<dbReference type="PROSITE" id="PS50943">
    <property type="entry name" value="HTH_CROC1"/>
    <property type="match status" value="1"/>
</dbReference>
<dbReference type="InterPro" id="IPR010982">
    <property type="entry name" value="Lambda_DNA-bd_dom_sf"/>
</dbReference>
<dbReference type="RefSeq" id="WP_070049912.1">
    <property type="nucleotide sequence ID" value="NZ_MKEK01000001.1"/>
</dbReference>
<proteinExistence type="predicted"/>
<organism evidence="2 3">
    <name type="scientific">Rheinheimera salexigens</name>
    <dbReference type="NCBI Taxonomy" id="1628148"/>
    <lineage>
        <taxon>Bacteria</taxon>
        <taxon>Pseudomonadati</taxon>
        <taxon>Pseudomonadota</taxon>
        <taxon>Gammaproteobacteria</taxon>
        <taxon>Chromatiales</taxon>
        <taxon>Chromatiaceae</taxon>
        <taxon>Rheinheimera</taxon>
    </lineage>
</organism>
<dbReference type="GO" id="GO:0003677">
    <property type="term" value="F:DNA binding"/>
    <property type="evidence" value="ECO:0007669"/>
    <property type="project" value="InterPro"/>
</dbReference>
<dbReference type="Proteomes" id="UP000242258">
    <property type="component" value="Unassembled WGS sequence"/>
</dbReference>
<dbReference type="STRING" id="1628148.BI198_12825"/>
<feature type="domain" description="HTH cro/C1-type" evidence="1">
    <location>
        <begin position="29"/>
        <end position="69"/>
    </location>
</feature>
<dbReference type="Gene3D" id="1.10.260.40">
    <property type="entry name" value="lambda repressor-like DNA-binding domains"/>
    <property type="match status" value="1"/>
</dbReference>
<evidence type="ECO:0000313" key="2">
    <source>
        <dbReference type="EMBL" id="OEY70358.1"/>
    </source>
</evidence>
<name>A0A1E7Q8I9_9GAMM</name>
<dbReference type="InterPro" id="IPR001387">
    <property type="entry name" value="Cro/C1-type_HTH"/>
</dbReference>
<keyword evidence="3" id="KW-1185">Reference proteome</keyword>
<gene>
    <name evidence="2" type="ORF">BI198_12825</name>
</gene>
<dbReference type="EMBL" id="MKEK01000001">
    <property type="protein sequence ID" value="OEY70358.1"/>
    <property type="molecule type" value="Genomic_DNA"/>
</dbReference>
<reference evidence="3" key="1">
    <citation type="submission" date="2016-09" db="EMBL/GenBank/DDBJ databases">
        <authorList>
            <person name="Wan X."/>
            <person name="Hou S."/>
        </authorList>
    </citation>
    <scope>NUCLEOTIDE SEQUENCE [LARGE SCALE GENOMIC DNA]</scope>
    <source>
        <strain evidence="3">KH87</strain>
    </source>
</reference>
<accession>A0A1E7Q8I9</accession>
<evidence type="ECO:0000259" key="1">
    <source>
        <dbReference type="PROSITE" id="PS50943"/>
    </source>
</evidence>
<dbReference type="OrthoDB" id="5786027at2"/>
<sequence length="134" mass="14912">MINLNSFSKRLLESVEGVGIKRHGAGNWLAVLTKVTVKAANKWLNGESIPRRENLEIIAKSTKVRVEWLQYGEGAKTTSYVNENISDLDALIQLATPRTQTELLKIAEAAADGRLTEDDVKLLKVIADRLIKKE</sequence>
<dbReference type="AlphaFoldDB" id="A0A1E7Q8I9"/>
<dbReference type="CDD" id="cd00093">
    <property type="entry name" value="HTH_XRE"/>
    <property type="match status" value="1"/>
</dbReference>
<protein>
    <recommendedName>
        <fullName evidence="1">HTH cro/C1-type domain-containing protein</fullName>
    </recommendedName>
</protein>
<comment type="caution">
    <text evidence="2">The sequence shown here is derived from an EMBL/GenBank/DDBJ whole genome shotgun (WGS) entry which is preliminary data.</text>
</comment>
<evidence type="ECO:0000313" key="3">
    <source>
        <dbReference type="Proteomes" id="UP000242258"/>
    </source>
</evidence>